<dbReference type="Proteomes" id="UP000278673">
    <property type="component" value="Unassembled WGS sequence"/>
</dbReference>
<organism evidence="1 2">
    <name type="scientific">Streptomyces triticirhizae</name>
    <dbReference type="NCBI Taxonomy" id="2483353"/>
    <lineage>
        <taxon>Bacteria</taxon>
        <taxon>Bacillati</taxon>
        <taxon>Actinomycetota</taxon>
        <taxon>Actinomycetes</taxon>
        <taxon>Kitasatosporales</taxon>
        <taxon>Streptomycetaceae</taxon>
        <taxon>Streptomyces</taxon>
    </lineage>
</organism>
<proteinExistence type="predicted"/>
<dbReference type="AlphaFoldDB" id="A0A3M2LG38"/>
<dbReference type="SUPFAM" id="SSF55961">
    <property type="entry name" value="Bet v1-like"/>
    <property type="match status" value="2"/>
</dbReference>
<name>A0A3M2LG38_9ACTN</name>
<gene>
    <name evidence="1" type="ORF">EBN88_22600</name>
</gene>
<dbReference type="InterPro" id="IPR023393">
    <property type="entry name" value="START-like_dom_sf"/>
</dbReference>
<evidence type="ECO:0000313" key="2">
    <source>
        <dbReference type="Proteomes" id="UP000278673"/>
    </source>
</evidence>
<evidence type="ECO:0000313" key="1">
    <source>
        <dbReference type="EMBL" id="RMI36026.1"/>
    </source>
</evidence>
<comment type="caution">
    <text evidence="1">The sequence shown here is derived from an EMBL/GenBank/DDBJ whole genome shotgun (WGS) entry which is preliminary data.</text>
</comment>
<dbReference type="CDD" id="cd08861">
    <property type="entry name" value="OtcD1_ARO-CYC_like"/>
    <property type="match status" value="1"/>
</dbReference>
<sequence>MEGTPVVTSQAPVGESVTVDAPAKVVLDLIADPDPLHYLAPSVVYAERQADGEGKDTVTLWSVTEDEEVWSRTQHRVFEADGSKVTFTDTKESSLAGLTGTWTVRALDGERTELSLTQDASGLADAGAAGRAEEARQVLLATVADAATRRQELSDLVVDFRDPLFVGGAAEDAYQILYEADRWPERLEHVSRIDLKEDVPNIQFFDMDTTTSDGKPHTTRSVRICFPHRKIVYKQIGLPALLDAHTGHWLFTPTREGLIVESRHVAVIKPSALPVLGEGTTVEGARRYLRRVLSTNSMTNLRLSKTYAEERARA</sequence>
<accession>A0A3M2LG38</accession>
<dbReference type="InterPro" id="IPR019587">
    <property type="entry name" value="Polyketide_cyclase/dehydratase"/>
</dbReference>
<dbReference type="Pfam" id="PF10604">
    <property type="entry name" value="Polyketide_cyc2"/>
    <property type="match status" value="1"/>
</dbReference>
<dbReference type="Gene3D" id="3.30.530.20">
    <property type="match status" value="2"/>
</dbReference>
<keyword evidence="2" id="KW-1185">Reference proteome</keyword>
<protein>
    <submittedName>
        <fullName evidence="1">Aromatase</fullName>
    </submittedName>
</protein>
<dbReference type="EMBL" id="RFFJ01000158">
    <property type="protein sequence ID" value="RMI36026.1"/>
    <property type="molecule type" value="Genomic_DNA"/>
</dbReference>
<reference evidence="1 2" key="1">
    <citation type="submission" date="2018-10" db="EMBL/GenBank/DDBJ databases">
        <title>Isolation, diversity and antifungal activity of actinobacteria from wheat.</title>
        <authorList>
            <person name="Han C."/>
        </authorList>
    </citation>
    <scope>NUCLEOTIDE SEQUENCE [LARGE SCALE GENOMIC DNA]</scope>
    <source>
        <strain evidence="1 2">NEAU-YY642</strain>
    </source>
</reference>